<gene>
    <name evidence="1" type="ORF">CK501_06565</name>
</gene>
<name>A0A2A2F8G0_9GAMM</name>
<dbReference type="InterPro" id="IPR053158">
    <property type="entry name" value="CapK_Type1_Caps_Biosynth"/>
</dbReference>
<keyword evidence="2" id="KW-1185">Reference proteome</keyword>
<protein>
    <submittedName>
        <fullName evidence="1">CoF synthetase</fullName>
    </submittedName>
</protein>
<organism evidence="1 2">
    <name type="scientific">Halovibrio salipaludis</name>
    <dbReference type="NCBI Taxonomy" id="2032626"/>
    <lineage>
        <taxon>Bacteria</taxon>
        <taxon>Pseudomonadati</taxon>
        <taxon>Pseudomonadota</taxon>
        <taxon>Gammaproteobacteria</taxon>
        <taxon>Oceanospirillales</taxon>
        <taxon>Halomonadaceae</taxon>
        <taxon>Halovibrio</taxon>
    </lineage>
</organism>
<dbReference type="EMBL" id="NSKD01000002">
    <property type="protein sequence ID" value="PAU81218.1"/>
    <property type="molecule type" value="Genomic_DNA"/>
</dbReference>
<evidence type="ECO:0000313" key="1">
    <source>
        <dbReference type="EMBL" id="PAU81218.1"/>
    </source>
</evidence>
<dbReference type="Proteomes" id="UP000218896">
    <property type="component" value="Unassembled WGS sequence"/>
</dbReference>
<dbReference type="PANTHER" id="PTHR36932">
    <property type="entry name" value="CAPSULAR POLYSACCHARIDE BIOSYNTHESIS PROTEIN"/>
    <property type="match status" value="1"/>
</dbReference>
<dbReference type="AlphaFoldDB" id="A0A2A2F8G0"/>
<dbReference type="PANTHER" id="PTHR36932:SF1">
    <property type="entry name" value="CAPSULAR POLYSACCHARIDE BIOSYNTHESIS PROTEIN"/>
    <property type="match status" value="1"/>
</dbReference>
<dbReference type="InterPro" id="IPR042099">
    <property type="entry name" value="ANL_N_sf"/>
</dbReference>
<evidence type="ECO:0000313" key="2">
    <source>
        <dbReference type="Proteomes" id="UP000218896"/>
    </source>
</evidence>
<reference evidence="1 2" key="1">
    <citation type="submission" date="2017-08" db="EMBL/GenBank/DDBJ databases">
        <title>Halovibrio sewagensis sp. nov., isolated from wastewater of high salinity.</title>
        <authorList>
            <person name="Dong X."/>
            <person name="Zhang G."/>
        </authorList>
    </citation>
    <scope>NUCLEOTIDE SEQUENCE [LARGE SCALE GENOMIC DNA]</scope>
    <source>
        <strain evidence="1 2">YL5-2</strain>
    </source>
</reference>
<sequence length="423" mass="47753">MRLIRSFRCLLARSLFLAMGLRIGYWRKAVERAWAMESREEYLESILKKVAPRDANGNPVKTYAELKTAPILTKKAFRHSASRPNKSAVFHRHTAGSSGDPTSIWLNRQELGRMLGVRDYCYRHCGIRVGDREGRLWGRPETGLKSRVKNFVLNRRVFHTSGRNLEKEIQELIEWRPDYLYGYASLLMECARQLKQNGQMVPGLKCVIVTAETILPSQKEHLSRIFRCPVHEEYGASEFDIIAFECRSGHRHLVNPWLLLESGPEEQALVTDVSRSSQSLVRYELGDILQLSTVDCPGLGSTQIISLLEGRTSNRFAFTAENERFHAVEFAYAVDQYQQKHGDLFQFVVTQVRPGVFGLVCSPEPKEGTVSVAKDIEMAIQRSAGYEVKVETQSGLERQGKTSYFVQTINATNSGAAMGAVGS</sequence>
<accession>A0A2A2F8G0</accession>
<proteinExistence type="predicted"/>
<dbReference type="Gene3D" id="3.40.50.12780">
    <property type="entry name" value="N-terminal domain of ligase-like"/>
    <property type="match status" value="1"/>
</dbReference>
<comment type="caution">
    <text evidence="1">The sequence shown here is derived from an EMBL/GenBank/DDBJ whole genome shotgun (WGS) entry which is preliminary data.</text>
</comment>
<dbReference type="SUPFAM" id="SSF56801">
    <property type="entry name" value="Acetyl-CoA synthetase-like"/>
    <property type="match status" value="1"/>
</dbReference>